<dbReference type="Proteomes" id="UP001150941">
    <property type="component" value="Unassembled WGS sequence"/>
</dbReference>
<feature type="compositionally biased region" description="Basic and acidic residues" evidence="1">
    <location>
        <begin position="214"/>
        <end position="224"/>
    </location>
</feature>
<proteinExistence type="predicted"/>
<evidence type="ECO:0000256" key="1">
    <source>
        <dbReference type="SAM" id="MobiDB-lite"/>
    </source>
</evidence>
<organism evidence="2 3">
    <name type="scientific">Penicillium chermesinum</name>
    <dbReference type="NCBI Taxonomy" id="63820"/>
    <lineage>
        <taxon>Eukaryota</taxon>
        <taxon>Fungi</taxon>
        <taxon>Dikarya</taxon>
        <taxon>Ascomycota</taxon>
        <taxon>Pezizomycotina</taxon>
        <taxon>Eurotiomycetes</taxon>
        <taxon>Eurotiomycetidae</taxon>
        <taxon>Eurotiales</taxon>
        <taxon>Aspergillaceae</taxon>
        <taxon>Penicillium</taxon>
    </lineage>
</organism>
<name>A0A9W9TJE5_9EURO</name>
<dbReference type="OrthoDB" id="1681166at2759"/>
<evidence type="ECO:0000313" key="3">
    <source>
        <dbReference type="Proteomes" id="UP001150941"/>
    </source>
</evidence>
<protein>
    <submittedName>
        <fullName evidence="2">Uncharacterized protein</fullName>
    </submittedName>
</protein>
<evidence type="ECO:0000313" key="2">
    <source>
        <dbReference type="EMBL" id="KAJ5224991.1"/>
    </source>
</evidence>
<dbReference type="RefSeq" id="XP_058328402.1">
    <property type="nucleotide sequence ID" value="XM_058475512.1"/>
</dbReference>
<dbReference type="EMBL" id="JAPQKS010000005">
    <property type="protein sequence ID" value="KAJ5224991.1"/>
    <property type="molecule type" value="Genomic_DNA"/>
</dbReference>
<dbReference type="GeneID" id="83202815"/>
<dbReference type="AlphaFoldDB" id="A0A9W9TJE5"/>
<keyword evidence="3" id="KW-1185">Reference proteome</keyword>
<gene>
    <name evidence="2" type="ORF">N7468_006216</name>
</gene>
<comment type="caution">
    <text evidence="2">The sequence shown here is derived from an EMBL/GenBank/DDBJ whole genome shotgun (WGS) entry which is preliminary data.</text>
</comment>
<accession>A0A9W9TJE5</accession>
<reference evidence="2" key="2">
    <citation type="journal article" date="2023" name="IMA Fungus">
        <title>Comparative genomic study of the Penicillium genus elucidates a diverse pangenome and 15 lateral gene transfer events.</title>
        <authorList>
            <person name="Petersen C."/>
            <person name="Sorensen T."/>
            <person name="Nielsen M.R."/>
            <person name="Sondergaard T.E."/>
            <person name="Sorensen J.L."/>
            <person name="Fitzpatrick D.A."/>
            <person name="Frisvad J.C."/>
            <person name="Nielsen K.L."/>
        </authorList>
    </citation>
    <scope>NUCLEOTIDE SEQUENCE</scope>
    <source>
        <strain evidence="2">IBT 19713</strain>
    </source>
</reference>
<feature type="region of interest" description="Disordered" evidence="1">
    <location>
        <begin position="201"/>
        <end position="232"/>
    </location>
</feature>
<sequence length="232" mass="25325">MIEDESMNRPYSGPIFPAVHYIFEDDDTDILTEAGLRSMDDLDMHSDDQDVDHDATSLLPPPVPGVQDNYVIVDIRPTTPETATAPSTAAVASGHANAAQQISSPVPSRSQPQYRIARSQSLSSGWQVLGSELVPAPTFENGDPSQSSSHGLMLKIRGADRMPATFADSRDKSLEDMIGHFSKRMTELRAIFEEANLEIFEGQQEEGDGQAQMGEKREEGEHGPEAQTELQG</sequence>
<reference evidence="2" key="1">
    <citation type="submission" date="2022-11" db="EMBL/GenBank/DDBJ databases">
        <authorList>
            <person name="Petersen C."/>
        </authorList>
    </citation>
    <scope>NUCLEOTIDE SEQUENCE</scope>
    <source>
        <strain evidence="2">IBT 19713</strain>
    </source>
</reference>